<evidence type="ECO:0000256" key="7">
    <source>
        <dbReference type="RuleBase" id="RU363107"/>
    </source>
</evidence>
<evidence type="ECO:0000256" key="5">
    <source>
        <dbReference type="ARBA" id="ARBA00022989"/>
    </source>
</evidence>
<dbReference type="GO" id="GO:0008021">
    <property type="term" value="C:synaptic vesicle"/>
    <property type="evidence" value="ECO:0007669"/>
    <property type="project" value="UniProtKB-SubCell"/>
</dbReference>
<protein>
    <recommendedName>
        <fullName evidence="7">PRA1 family protein</fullName>
    </recommendedName>
</protein>
<evidence type="ECO:0000256" key="6">
    <source>
        <dbReference type="ARBA" id="ARBA00023136"/>
    </source>
</evidence>
<keyword evidence="5 7" id="KW-1133">Transmembrane helix</keyword>
<evidence type="ECO:0000313" key="8">
    <source>
        <dbReference type="EMBL" id="KAF0292819.1"/>
    </source>
</evidence>
<dbReference type="GO" id="GO:0016020">
    <property type="term" value="C:membrane"/>
    <property type="evidence" value="ECO:0007669"/>
    <property type="project" value="UniProtKB-SubCell"/>
</dbReference>
<evidence type="ECO:0000313" key="9">
    <source>
        <dbReference type="Proteomes" id="UP000440578"/>
    </source>
</evidence>
<name>A0A6A4VI65_AMPAM</name>
<dbReference type="EMBL" id="VIIS01001791">
    <property type="protein sequence ID" value="KAF0292819.1"/>
    <property type="molecule type" value="Genomic_DNA"/>
</dbReference>
<proteinExistence type="inferred from homology"/>
<evidence type="ECO:0000256" key="4">
    <source>
        <dbReference type="ARBA" id="ARBA00022692"/>
    </source>
</evidence>
<dbReference type="AlphaFoldDB" id="A0A6A4VI65"/>
<dbReference type="Proteomes" id="UP000440578">
    <property type="component" value="Unassembled WGS sequence"/>
</dbReference>
<dbReference type="GO" id="GO:0005794">
    <property type="term" value="C:Golgi apparatus"/>
    <property type="evidence" value="ECO:0007669"/>
    <property type="project" value="TreeGrafter"/>
</dbReference>
<accession>A0A6A4VI65</accession>
<comment type="caution">
    <text evidence="8">The sequence shown here is derived from an EMBL/GenBank/DDBJ whole genome shotgun (WGS) entry which is preliminary data.</text>
</comment>
<evidence type="ECO:0000256" key="3">
    <source>
        <dbReference type="ARBA" id="ARBA00006483"/>
    </source>
</evidence>
<gene>
    <name evidence="8" type="primary">RABAC1_0</name>
    <name evidence="8" type="ORF">FJT64_009248</name>
</gene>
<keyword evidence="6 7" id="KW-0472">Membrane</keyword>
<feature type="transmembrane region" description="Helical" evidence="7">
    <location>
        <begin position="168"/>
        <end position="187"/>
    </location>
</feature>
<dbReference type="PANTHER" id="PTHR19317:SF0">
    <property type="entry name" value="PRENYLATED RAB ACCEPTOR PROTEIN 1"/>
    <property type="match status" value="1"/>
</dbReference>
<dbReference type="InterPro" id="IPR004895">
    <property type="entry name" value="Prenylated_rab_accept_PRA1"/>
</dbReference>
<evidence type="ECO:0000256" key="1">
    <source>
        <dbReference type="ARBA" id="ARBA00004141"/>
    </source>
</evidence>
<dbReference type="OrthoDB" id="63113at2759"/>
<keyword evidence="4 7" id="KW-0812">Transmembrane</keyword>
<sequence length="210" mass="23405">MSLTELEKLESAILVAAEDPADEDLQGDLSQHGTVLKKMQAKLASPAVREWIASRRQNIRPWLQFINVNNFGKPDSLPRWSKRLVKNIDHFQSNYVFVFLGLFVYCLLTSPLLLIALGALAGGCHILRLRQQERKLMVAGREVPLAQQYAGVALLSVPIFLIVGASSALFWVIGASFFVIMLHATFFKHEALAGAEEDAELFEVTMEPVQ</sequence>
<organism evidence="8 9">
    <name type="scientific">Amphibalanus amphitrite</name>
    <name type="common">Striped barnacle</name>
    <name type="synonym">Balanus amphitrite</name>
    <dbReference type="NCBI Taxonomy" id="1232801"/>
    <lineage>
        <taxon>Eukaryota</taxon>
        <taxon>Metazoa</taxon>
        <taxon>Ecdysozoa</taxon>
        <taxon>Arthropoda</taxon>
        <taxon>Crustacea</taxon>
        <taxon>Multicrustacea</taxon>
        <taxon>Cirripedia</taxon>
        <taxon>Thoracica</taxon>
        <taxon>Thoracicalcarea</taxon>
        <taxon>Balanomorpha</taxon>
        <taxon>Balanoidea</taxon>
        <taxon>Balanidae</taxon>
        <taxon>Amphibalaninae</taxon>
        <taxon>Amphibalanus</taxon>
    </lineage>
</organism>
<reference evidence="8 9" key="1">
    <citation type="submission" date="2019-07" db="EMBL/GenBank/DDBJ databases">
        <title>Draft genome assembly of a fouling barnacle, Amphibalanus amphitrite (Darwin, 1854): The first reference genome for Thecostraca.</title>
        <authorList>
            <person name="Kim W."/>
        </authorList>
    </citation>
    <scope>NUCLEOTIDE SEQUENCE [LARGE SCALE GENOMIC DNA]</scope>
    <source>
        <strain evidence="8">SNU_AA5</strain>
        <tissue evidence="8">Soma without cirri and trophi</tissue>
    </source>
</reference>
<comment type="similarity">
    <text evidence="3 7">Belongs to the PRA1 family.</text>
</comment>
<dbReference type="Pfam" id="PF03208">
    <property type="entry name" value="PRA1"/>
    <property type="match status" value="1"/>
</dbReference>
<comment type="subcellular location">
    <subcellularLocation>
        <location evidence="2">Cytoplasmic vesicle</location>
        <location evidence="2">Secretory vesicle</location>
        <location evidence="2">Synaptic vesicle</location>
    </subcellularLocation>
    <subcellularLocation>
        <location evidence="1 7">Membrane</location>
        <topology evidence="1 7">Multi-pass membrane protein</topology>
    </subcellularLocation>
</comment>
<keyword evidence="9" id="KW-1185">Reference proteome</keyword>
<dbReference type="PANTHER" id="PTHR19317">
    <property type="entry name" value="PRENYLATED RAB ACCEPTOR 1-RELATED"/>
    <property type="match status" value="1"/>
</dbReference>
<feature type="transmembrane region" description="Helical" evidence="7">
    <location>
        <begin position="95"/>
        <end position="122"/>
    </location>
</feature>
<evidence type="ECO:0000256" key="2">
    <source>
        <dbReference type="ARBA" id="ARBA00004234"/>
    </source>
</evidence>